<dbReference type="Gene3D" id="2.60.40.10">
    <property type="entry name" value="Immunoglobulins"/>
    <property type="match status" value="1"/>
</dbReference>
<dbReference type="InterPro" id="IPR036156">
    <property type="entry name" value="Beta-gal/glucu_dom_sf"/>
</dbReference>
<comment type="similarity">
    <text evidence="1">Belongs to the glycosyl hydrolase 2 family.</text>
</comment>
<evidence type="ECO:0000256" key="2">
    <source>
        <dbReference type="ARBA" id="ARBA00023295"/>
    </source>
</evidence>
<evidence type="ECO:0000313" key="5">
    <source>
        <dbReference type="Proteomes" id="UP001148018"/>
    </source>
</evidence>
<dbReference type="PANTHER" id="PTHR43730:SF1">
    <property type="entry name" value="BETA-MANNOSIDASE"/>
    <property type="match status" value="1"/>
</dbReference>
<evidence type="ECO:0000256" key="1">
    <source>
        <dbReference type="ARBA" id="ARBA00007401"/>
    </source>
</evidence>
<dbReference type="PANTHER" id="PTHR43730">
    <property type="entry name" value="BETA-MANNOSIDASE"/>
    <property type="match status" value="1"/>
</dbReference>
<evidence type="ECO:0000259" key="3">
    <source>
        <dbReference type="Pfam" id="PF17753"/>
    </source>
</evidence>
<dbReference type="EMBL" id="JANIIK010000035">
    <property type="protein sequence ID" value="KAJ3613814.1"/>
    <property type="molecule type" value="Genomic_DNA"/>
</dbReference>
<gene>
    <name evidence="4" type="ORF">NHX12_020060</name>
</gene>
<reference evidence="4" key="1">
    <citation type="submission" date="2022-07" db="EMBL/GenBank/DDBJ databases">
        <title>Chromosome-level genome of Muraenolepis orangiensis.</title>
        <authorList>
            <person name="Kim J."/>
        </authorList>
    </citation>
    <scope>NUCLEOTIDE SEQUENCE</scope>
    <source>
        <strain evidence="4">KU_S4_2022</strain>
        <tissue evidence="4">Muscle</tissue>
    </source>
</reference>
<dbReference type="Proteomes" id="UP001148018">
    <property type="component" value="Unassembled WGS sequence"/>
</dbReference>
<dbReference type="OrthoDB" id="2866996at2759"/>
<dbReference type="GO" id="GO:0004567">
    <property type="term" value="F:beta-mannosidase activity"/>
    <property type="evidence" value="ECO:0007669"/>
    <property type="project" value="TreeGrafter"/>
</dbReference>
<sequence>MSWRQVSVSEDWSWSSRFSAHRQHHAEGNRQMLLQAGLHYRLPNATDPLRRYTHTLYITQVMQAQCVKAQTEFYRRSRSEVIDGKGHTMGALYWQLNDIWQAPSWSSLEFGGKWKMLHYFARSFFAPVLPVGFEDGVSMVIYGVSDLSEDLELRAQLGPVCAMRSPAALVRGNSATLVFRRPVDDLLKGCGNCTRRSCLLAFHLEDDHGVQRGPANHHFLCSPRDAEGLEAPNITAEVREDAPHGFSVTLRSRSVAPFVWLDVGDIAGRFGSNGFLMSSGSLEVPFVPWGPTSVEELSRALTVTSLRDVY</sequence>
<dbReference type="Gene3D" id="3.20.20.80">
    <property type="entry name" value="Glycosidases"/>
    <property type="match status" value="1"/>
</dbReference>
<proteinExistence type="inferred from homology"/>
<comment type="caution">
    <text evidence="4">The sequence shown here is derived from an EMBL/GenBank/DDBJ whole genome shotgun (WGS) entry which is preliminary data.</text>
</comment>
<feature type="domain" description="Beta-mannosidase Ig-fold" evidence="3">
    <location>
        <begin position="229"/>
        <end position="308"/>
    </location>
</feature>
<name>A0A9Q0EUV4_9TELE</name>
<dbReference type="SUPFAM" id="SSF49303">
    <property type="entry name" value="beta-Galactosidase/glucuronidase domain"/>
    <property type="match status" value="1"/>
</dbReference>
<dbReference type="SUPFAM" id="SSF51445">
    <property type="entry name" value="(Trans)glycosidases"/>
    <property type="match status" value="1"/>
</dbReference>
<dbReference type="GO" id="GO:0006516">
    <property type="term" value="P:glycoprotein catabolic process"/>
    <property type="evidence" value="ECO:0007669"/>
    <property type="project" value="TreeGrafter"/>
</dbReference>
<keyword evidence="2" id="KW-0378">Hydrolase</keyword>
<dbReference type="InterPro" id="IPR017853">
    <property type="entry name" value="GH"/>
</dbReference>
<dbReference type="FunFam" id="2.60.40.10:FF:000650">
    <property type="entry name" value="Mannosidase beta"/>
    <property type="match status" value="1"/>
</dbReference>
<organism evidence="4 5">
    <name type="scientific">Muraenolepis orangiensis</name>
    <name type="common">Patagonian moray cod</name>
    <dbReference type="NCBI Taxonomy" id="630683"/>
    <lineage>
        <taxon>Eukaryota</taxon>
        <taxon>Metazoa</taxon>
        <taxon>Chordata</taxon>
        <taxon>Craniata</taxon>
        <taxon>Vertebrata</taxon>
        <taxon>Euteleostomi</taxon>
        <taxon>Actinopterygii</taxon>
        <taxon>Neopterygii</taxon>
        <taxon>Teleostei</taxon>
        <taxon>Neoteleostei</taxon>
        <taxon>Acanthomorphata</taxon>
        <taxon>Zeiogadaria</taxon>
        <taxon>Gadariae</taxon>
        <taxon>Gadiformes</taxon>
        <taxon>Muraenolepidoidei</taxon>
        <taxon>Muraenolepididae</taxon>
        <taxon>Muraenolepis</taxon>
    </lineage>
</organism>
<protein>
    <recommendedName>
        <fullName evidence="3">Beta-mannosidase Ig-fold domain-containing protein</fullName>
    </recommendedName>
</protein>
<evidence type="ECO:0000313" key="4">
    <source>
        <dbReference type="EMBL" id="KAJ3613814.1"/>
    </source>
</evidence>
<dbReference type="InterPro" id="IPR041625">
    <property type="entry name" value="Beta-mannosidase_Ig"/>
</dbReference>
<dbReference type="InterPro" id="IPR050887">
    <property type="entry name" value="Beta-mannosidase_GH2"/>
</dbReference>
<keyword evidence="5" id="KW-1185">Reference proteome</keyword>
<dbReference type="InterPro" id="IPR013783">
    <property type="entry name" value="Ig-like_fold"/>
</dbReference>
<keyword evidence="2" id="KW-0326">Glycosidase</keyword>
<dbReference type="Pfam" id="PF17753">
    <property type="entry name" value="Ig_mannosidase"/>
    <property type="match status" value="1"/>
</dbReference>
<dbReference type="AlphaFoldDB" id="A0A9Q0EUV4"/>
<accession>A0A9Q0EUV4</accession>